<sequence length="231" mass="25456">MRVAVLTACSLLMLLAGCAQQGPGPVQAHVVSMHPQVLAQIEDARSERSYGRTELKQTGGDRNGLDPVSEAVVQMAHQLETGMDKSNISRLPLAVLAFRNLLQPGQVGELGERLGDSFVFQLEQRGYNLVDYRAQSLVTSVKPDIEPYNMSALRTRHRIYFVLTGTYALHPDGVVINARLLDTTTRQVLASGQSHIPLSRLEQRWPGYNLLEARERGMIIENRQGPAGGSQ</sequence>
<dbReference type="Proteomes" id="UP000242469">
    <property type="component" value="Unassembled WGS sequence"/>
</dbReference>
<dbReference type="AlphaFoldDB" id="A0A1H4EWU5"/>
<feature type="chain" id="PRO_5017332369" description="FlgO domain-containing protein" evidence="1">
    <location>
        <begin position="22"/>
        <end position="231"/>
    </location>
</feature>
<evidence type="ECO:0000313" key="3">
    <source>
        <dbReference type="EMBL" id="SEA89327.1"/>
    </source>
</evidence>
<gene>
    <name evidence="3" type="ORF">SAMN02745729_109111</name>
</gene>
<dbReference type="Pfam" id="PF17680">
    <property type="entry name" value="FlgO"/>
    <property type="match status" value="1"/>
</dbReference>
<keyword evidence="4" id="KW-1185">Reference proteome</keyword>
<dbReference type="OrthoDB" id="6116374at2"/>
<evidence type="ECO:0000259" key="2">
    <source>
        <dbReference type="Pfam" id="PF17680"/>
    </source>
</evidence>
<proteinExistence type="predicted"/>
<dbReference type="InterPro" id="IPR041215">
    <property type="entry name" value="FlgO_dom"/>
</dbReference>
<accession>A0A1H4EWU5</accession>
<keyword evidence="1" id="KW-0732">Signal</keyword>
<name>A0A1H4EWU5_9GAMM</name>
<feature type="domain" description="FlgO" evidence="2">
    <location>
        <begin position="74"/>
        <end position="200"/>
    </location>
</feature>
<dbReference type="RefSeq" id="WP_091826871.1">
    <property type="nucleotide sequence ID" value="NZ_FNRJ01000009.1"/>
</dbReference>
<dbReference type="PROSITE" id="PS51257">
    <property type="entry name" value="PROKAR_LIPOPROTEIN"/>
    <property type="match status" value="1"/>
</dbReference>
<reference evidence="4" key="1">
    <citation type="submission" date="2016-10" db="EMBL/GenBank/DDBJ databases">
        <authorList>
            <person name="Varghese N."/>
            <person name="Submissions S."/>
        </authorList>
    </citation>
    <scope>NUCLEOTIDE SEQUENCE [LARGE SCALE GENOMIC DNA]</scope>
    <source>
        <strain evidence="4">DSM 11526</strain>
    </source>
</reference>
<evidence type="ECO:0000313" key="4">
    <source>
        <dbReference type="Proteomes" id="UP000242469"/>
    </source>
</evidence>
<feature type="signal peptide" evidence="1">
    <location>
        <begin position="1"/>
        <end position="21"/>
    </location>
</feature>
<dbReference type="STRING" id="1122198.SAMN02745729_109111"/>
<dbReference type="EMBL" id="FNRJ01000009">
    <property type="protein sequence ID" value="SEA89327.1"/>
    <property type="molecule type" value="Genomic_DNA"/>
</dbReference>
<organism evidence="3 4">
    <name type="scientific">Marinobacterium iners DSM 11526</name>
    <dbReference type="NCBI Taxonomy" id="1122198"/>
    <lineage>
        <taxon>Bacteria</taxon>
        <taxon>Pseudomonadati</taxon>
        <taxon>Pseudomonadota</taxon>
        <taxon>Gammaproteobacteria</taxon>
        <taxon>Oceanospirillales</taxon>
        <taxon>Oceanospirillaceae</taxon>
        <taxon>Marinobacterium</taxon>
    </lineage>
</organism>
<evidence type="ECO:0000256" key="1">
    <source>
        <dbReference type="SAM" id="SignalP"/>
    </source>
</evidence>
<protein>
    <recommendedName>
        <fullName evidence="2">FlgO domain-containing protein</fullName>
    </recommendedName>
</protein>